<dbReference type="EMBL" id="JAFLCK010000009">
    <property type="protein sequence ID" value="MBN8660334.1"/>
    <property type="molecule type" value="Genomic_DNA"/>
</dbReference>
<feature type="active site" description="Schiff-base intermediate with DNA" evidence="15">
    <location>
        <position position="2"/>
    </location>
</feature>
<evidence type="ECO:0000256" key="14">
    <source>
        <dbReference type="ARBA" id="ARBA00044632"/>
    </source>
</evidence>
<comment type="similarity">
    <text evidence="2 15">Belongs to the FPG family.</text>
</comment>
<dbReference type="SUPFAM" id="SSF81624">
    <property type="entry name" value="N-terminal domain of MutM-like DNA repair proteins"/>
    <property type="match status" value="1"/>
</dbReference>
<proteinExistence type="inferred from homology"/>
<comment type="catalytic activity">
    <reaction evidence="1 15">
        <text>Hydrolysis of DNA containing ring-opened 7-methylguanine residues, releasing 2,6-diamino-4-hydroxy-5-(N-methyl)formamidopyrimidine.</text>
        <dbReference type="EC" id="3.2.2.23"/>
    </reaction>
</comment>
<dbReference type="SUPFAM" id="SSF57716">
    <property type="entry name" value="Glucocorticoid receptor-like (DNA-binding domain)"/>
    <property type="match status" value="1"/>
</dbReference>
<evidence type="ECO:0000256" key="8">
    <source>
        <dbReference type="ARBA" id="ARBA00022833"/>
    </source>
</evidence>
<evidence type="ECO:0000256" key="3">
    <source>
        <dbReference type="ARBA" id="ARBA00011245"/>
    </source>
</evidence>
<dbReference type="SMART" id="SM01232">
    <property type="entry name" value="H2TH"/>
    <property type="match status" value="1"/>
</dbReference>
<dbReference type="GO" id="GO:0008270">
    <property type="term" value="F:zinc ion binding"/>
    <property type="evidence" value="ECO:0007669"/>
    <property type="project" value="UniProtKB-UniRule"/>
</dbReference>
<keyword evidence="12 15" id="KW-0511">Multifunctional enzyme</keyword>
<comment type="caution">
    <text evidence="18">The sequence shown here is derived from an EMBL/GenBank/DDBJ whole genome shotgun (WGS) entry which is preliminary data.</text>
</comment>
<keyword evidence="9 15" id="KW-0238">DNA-binding</keyword>
<keyword evidence="7 15" id="KW-0378">Hydrolase</keyword>
<dbReference type="AlphaFoldDB" id="A0A8J7P7M8"/>
<keyword evidence="4 15" id="KW-0479">Metal-binding</keyword>
<dbReference type="HAMAP" id="MF_00103">
    <property type="entry name" value="Fapy_DNA_glycosyl"/>
    <property type="match status" value="1"/>
</dbReference>
<feature type="domain" description="FPG-type" evidence="16">
    <location>
        <begin position="251"/>
        <end position="285"/>
    </location>
</feature>
<comment type="subunit">
    <text evidence="3 15">Monomer.</text>
</comment>
<dbReference type="InterPro" id="IPR010663">
    <property type="entry name" value="Znf_FPG/IleRS"/>
</dbReference>
<dbReference type="GO" id="GO:0003684">
    <property type="term" value="F:damaged DNA binding"/>
    <property type="evidence" value="ECO:0007669"/>
    <property type="project" value="InterPro"/>
</dbReference>
<evidence type="ECO:0000256" key="6">
    <source>
        <dbReference type="ARBA" id="ARBA00022771"/>
    </source>
</evidence>
<evidence type="ECO:0000256" key="5">
    <source>
        <dbReference type="ARBA" id="ARBA00022763"/>
    </source>
</evidence>
<dbReference type="Pfam" id="PF06827">
    <property type="entry name" value="zf-FPG_IleRS"/>
    <property type="match status" value="1"/>
</dbReference>
<dbReference type="PANTHER" id="PTHR22993:SF9">
    <property type="entry name" value="FORMAMIDOPYRIMIDINE-DNA GLYCOSYLASE"/>
    <property type="match status" value="1"/>
</dbReference>
<dbReference type="PROSITE" id="PS51068">
    <property type="entry name" value="FPG_CAT"/>
    <property type="match status" value="1"/>
</dbReference>
<dbReference type="InterPro" id="IPR035937">
    <property type="entry name" value="FPG_N"/>
</dbReference>
<dbReference type="PANTHER" id="PTHR22993">
    <property type="entry name" value="FORMAMIDOPYRIMIDINE-DNA GLYCOSYLASE"/>
    <property type="match status" value="1"/>
</dbReference>
<evidence type="ECO:0000259" key="17">
    <source>
        <dbReference type="PROSITE" id="PS51068"/>
    </source>
</evidence>
<keyword evidence="11 15" id="KW-0456">Lyase</keyword>
<dbReference type="Proteomes" id="UP000664277">
    <property type="component" value="Unassembled WGS sequence"/>
</dbReference>
<dbReference type="GO" id="GO:0034039">
    <property type="term" value="F:8-oxo-7,8-dihydroguanine DNA N-glycosylase activity"/>
    <property type="evidence" value="ECO:0007669"/>
    <property type="project" value="TreeGrafter"/>
</dbReference>
<feature type="domain" description="Formamidopyrimidine-DNA glycosylase catalytic" evidence="17">
    <location>
        <begin position="2"/>
        <end position="119"/>
    </location>
</feature>
<dbReference type="Gene3D" id="1.10.8.50">
    <property type="match status" value="1"/>
</dbReference>
<dbReference type="Pfam" id="PF01149">
    <property type="entry name" value="Fapy_DNA_glyco"/>
    <property type="match status" value="1"/>
</dbReference>
<accession>A0A8J7P7M8</accession>
<keyword evidence="6 15" id="KW-0863">Zinc-finger</keyword>
<evidence type="ECO:0000313" key="19">
    <source>
        <dbReference type="Proteomes" id="UP000664277"/>
    </source>
</evidence>
<feature type="active site" description="Proton donor; for delta-elimination activity" evidence="15">
    <location>
        <position position="275"/>
    </location>
</feature>
<comment type="function">
    <text evidence="15">Involved in base excision repair of DNA damaged by oxidation or by mutagenic agents. Acts as DNA glycosylase that recognizes and removes damaged bases. Has a preference for oxidized purines, such as 7,8-dihydro-8-oxoguanine (8-oxoG). Has AP (apurinic/apyrimidinic) lyase activity and introduces nicks in the DNA strand. Cleaves the DNA backbone by beta-delta elimination to generate a single-strand break at the site of the removed base with both 3'- and 5'-phosphates.</text>
</comment>
<dbReference type="CDD" id="cd08966">
    <property type="entry name" value="EcFpg-like_N"/>
    <property type="match status" value="1"/>
</dbReference>
<evidence type="ECO:0000256" key="10">
    <source>
        <dbReference type="ARBA" id="ARBA00023204"/>
    </source>
</evidence>
<dbReference type="FunFam" id="1.10.8.50:FF:000003">
    <property type="entry name" value="Formamidopyrimidine-DNA glycosylase"/>
    <property type="match status" value="1"/>
</dbReference>
<comment type="catalytic activity">
    <reaction evidence="14 15">
        <text>2'-deoxyribonucleotide-(2'-deoxyribose 5'-phosphate)-2'-deoxyribonucleotide-DNA = a 3'-end 2'-deoxyribonucleotide-(2,3-dehydro-2,3-deoxyribose 5'-phosphate)-DNA + a 5'-end 5'-phospho-2'-deoxyribonucleoside-DNA + H(+)</text>
        <dbReference type="Rhea" id="RHEA:66592"/>
        <dbReference type="Rhea" id="RHEA-COMP:13180"/>
        <dbReference type="Rhea" id="RHEA-COMP:16897"/>
        <dbReference type="Rhea" id="RHEA-COMP:17067"/>
        <dbReference type="ChEBI" id="CHEBI:15378"/>
        <dbReference type="ChEBI" id="CHEBI:136412"/>
        <dbReference type="ChEBI" id="CHEBI:157695"/>
        <dbReference type="ChEBI" id="CHEBI:167181"/>
        <dbReference type="EC" id="4.2.99.18"/>
    </reaction>
</comment>
<feature type="active site" description="Proton donor" evidence="15">
    <location>
        <position position="3"/>
    </location>
</feature>
<evidence type="ECO:0000256" key="9">
    <source>
        <dbReference type="ARBA" id="ARBA00023125"/>
    </source>
</evidence>
<dbReference type="EC" id="4.2.99.18" evidence="15"/>
<name>A0A8J7P7M8_9BACT</name>
<evidence type="ECO:0000259" key="16">
    <source>
        <dbReference type="PROSITE" id="PS51066"/>
    </source>
</evidence>
<evidence type="ECO:0000256" key="11">
    <source>
        <dbReference type="ARBA" id="ARBA00023239"/>
    </source>
</evidence>
<dbReference type="EC" id="3.2.2.23" evidence="15"/>
<keyword evidence="8 15" id="KW-0862">Zinc</keyword>
<evidence type="ECO:0000256" key="12">
    <source>
        <dbReference type="ARBA" id="ARBA00023268"/>
    </source>
</evidence>
<dbReference type="Pfam" id="PF06831">
    <property type="entry name" value="H2TH"/>
    <property type="match status" value="1"/>
</dbReference>
<dbReference type="GO" id="GO:0003690">
    <property type="term" value="F:double-stranded DNA binding"/>
    <property type="evidence" value="ECO:0007669"/>
    <property type="project" value="UniProtKB-ARBA"/>
</dbReference>
<dbReference type="InterPro" id="IPR012319">
    <property type="entry name" value="FPG_cat"/>
</dbReference>
<dbReference type="PROSITE" id="PS51066">
    <property type="entry name" value="ZF_FPG_2"/>
    <property type="match status" value="1"/>
</dbReference>
<keyword evidence="5 15" id="KW-0227">DNA damage</keyword>
<dbReference type="NCBIfam" id="NF002211">
    <property type="entry name" value="PRK01103.1"/>
    <property type="match status" value="1"/>
</dbReference>
<dbReference type="GO" id="GO:0140078">
    <property type="term" value="F:class I DNA-(apurinic or apyrimidinic site) endonuclease activity"/>
    <property type="evidence" value="ECO:0007669"/>
    <property type="project" value="UniProtKB-EC"/>
</dbReference>
<dbReference type="NCBIfam" id="TIGR00577">
    <property type="entry name" value="fpg"/>
    <property type="match status" value="1"/>
</dbReference>
<comment type="cofactor">
    <cofactor evidence="15">
        <name>Zn(2+)</name>
        <dbReference type="ChEBI" id="CHEBI:29105"/>
    </cofactor>
    <text evidence="15">Binds 1 zinc ion per subunit.</text>
</comment>
<evidence type="ECO:0000256" key="15">
    <source>
        <dbReference type="HAMAP-Rule" id="MF_00103"/>
    </source>
</evidence>
<dbReference type="Gene3D" id="3.20.190.10">
    <property type="entry name" value="MutM-like, N-terminal"/>
    <property type="match status" value="1"/>
</dbReference>
<dbReference type="InterPro" id="IPR000214">
    <property type="entry name" value="Znf_DNA_glyclase/AP_lyase"/>
</dbReference>
<evidence type="ECO:0000313" key="18">
    <source>
        <dbReference type="EMBL" id="MBN8660334.1"/>
    </source>
</evidence>
<evidence type="ECO:0000256" key="13">
    <source>
        <dbReference type="ARBA" id="ARBA00023295"/>
    </source>
</evidence>
<keyword evidence="10 15" id="KW-0234">DNA repair</keyword>
<gene>
    <name evidence="15 18" type="primary">mutM</name>
    <name evidence="15" type="synonym">fpg</name>
    <name evidence="18" type="ORF">J0M35_08240</name>
</gene>
<evidence type="ECO:0000256" key="4">
    <source>
        <dbReference type="ARBA" id="ARBA00022723"/>
    </source>
</evidence>
<dbReference type="InterPro" id="IPR010979">
    <property type="entry name" value="Ribosomal_uS13-like_H2TH"/>
</dbReference>
<protein>
    <recommendedName>
        <fullName evidence="15">Formamidopyrimidine-DNA glycosylase</fullName>
        <shortName evidence="15">Fapy-DNA glycosylase</shortName>
        <ecNumber evidence="15">3.2.2.23</ecNumber>
    </recommendedName>
    <alternativeName>
        <fullName evidence="15">DNA-(apurinic or apyrimidinic site) lyase MutM</fullName>
        <shortName evidence="15">AP lyase MutM</shortName>
        <ecNumber evidence="15">4.2.99.18</ecNumber>
    </alternativeName>
</protein>
<feature type="active site" description="Proton donor; for beta-elimination activity" evidence="15">
    <location>
        <position position="59"/>
    </location>
</feature>
<reference evidence="18" key="1">
    <citation type="submission" date="2021-02" db="EMBL/GenBank/DDBJ databases">
        <title>Genome-Resolved Metagenomics of a Microbial Community Performing Photosynthetic Biological Nutrient Removal.</title>
        <authorList>
            <person name="Mcdaniel E.A."/>
        </authorList>
    </citation>
    <scope>NUCLEOTIDE SEQUENCE</scope>
    <source>
        <strain evidence="18">UWPOB_OBS1</strain>
    </source>
</reference>
<dbReference type="InterPro" id="IPR020629">
    <property type="entry name" value="FPG_Glyclase"/>
</dbReference>
<evidence type="ECO:0000256" key="2">
    <source>
        <dbReference type="ARBA" id="ARBA00009409"/>
    </source>
</evidence>
<dbReference type="SMART" id="SM00898">
    <property type="entry name" value="Fapy_DNA_glyco"/>
    <property type="match status" value="1"/>
</dbReference>
<dbReference type="GO" id="GO:0006284">
    <property type="term" value="P:base-excision repair"/>
    <property type="evidence" value="ECO:0007669"/>
    <property type="project" value="InterPro"/>
</dbReference>
<comment type="caution">
    <text evidence="15">Lacks conserved residue(s) required for the propagation of feature annotation.</text>
</comment>
<keyword evidence="13 15" id="KW-0326">Glycosidase</keyword>
<sequence>MPELPEVETVVRGLNASIGGDHIVSVKVLREDSVAFPDVALFCRSLGQKKFLQAWRRGKYIVIELAGGASLICHLRMSGRLIVKGMSGRKGAERGRFLRVLFKLGSGRELHFEDMRVFGRLWFKPDHLSLEEVVPSIAELGVEPLAQDNLGSGLSGELLQELFEGKSQAVKSALLDQRLVAGVGNIYADEALFLSGVHPQRKAGSLKKKEYEKLAENVRAVLTMGIESGGSTLRDYVNAEGVNGNYQNQAYVYGRTGAPCLHCQSAIAKVKIAGRSSHFCPRCQKARP</sequence>
<feature type="binding site" evidence="15">
    <location>
        <position position="116"/>
    </location>
    <ligand>
        <name>DNA</name>
        <dbReference type="ChEBI" id="CHEBI:16991"/>
    </ligand>
</feature>
<organism evidence="18 19">
    <name type="scientific">Candidatus Obscuribacter phosphatis</name>
    <dbReference type="NCBI Taxonomy" id="1906157"/>
    <lineage>
        <taxon>Bacteria</taxon>
        <taxon>Bacillati</taxon>
        <taxon>Candidatus Melainabacteria</taxon>
        <taxon>Candidatus Obscuribacterales</taxon>
        <taxon>Candidatus Obscuribacteraceae</taxon>
        <taxon>Candidatus Obscuribacter</taxon>
    </lineage>
</organism>
<dbReference type="InterPro" id="IPR015886">
    <property type="entry name" value="H2TH_FPG"/>
</dbReference>
<feature type="binding site" evidence="15">
    <location>
        <position position="166"/>
    </location>
    <ligand>
        <name>DNA</name>
        <dbReference type="ChEBI" id="CHEBI:16991"/>
    </ligand>
</feature>
<evidence type="ECO:0000256" key="1">
    <source>
        <dbReference type="ARBA" id="ARBA00001668"/>
    </source>
</evidence>
<evidence type="ECO:0000256" key="7">
    <source>
        <dbReference type="ARBA" id="ARBA00022801"/>
    </source>
</evidence>
<dbReference type="SUPFAM" id="SSF46946">
    <property type="entry name" value="S13-like H2TH domain"/>
    <property type="match status" value="1"/>
</dbReference>